<reference evidence="1" key="1">
    <citation type="submission" date="2018-02" db="EMBL/GenBank/DDBJ databases">
        <title>Rhizophora mucronata_Transcriptome.</title>
        <authorList>
            <person name="Meera S.P."/>
            <person name="Sreeshan A."/>
            <person name="Augustine A."/>
        </authorList>
    </citation>
    <scope>NUCLEOTIDE SEQUENCE</scope>
    <source>
        <tissue evidence="1">Leaf</tissue>
    </source>
</reference>
<protein>
    <submittedName>
        <fullName evidence="1">Uncharacterized protein</fullName>
    </submittedName>
</protein>
<organism evidence="1">
    <name type="scientific">Rhizophora mucronata</name>
    <name type="common">Asiatic mangrove</name>
    <dbReference type="NCBI Taxonomy" id="61149"/>
    <lineage>
        <taxon>Eukaryota</taxon>
        <taxon>Viridiplantae</taxon>
        <taxon>Streptophyta</taxon>
        <taxon>Embryophyta</taxon>
        <taxon>Tracheophyta</taxon>
        <taxon>Spermatophyta</taxon>
        <taxon>Magnoliopsida</taxon>
        <taxon>eudicotyledons</taxon>
        <taxon>Gunneridae</taxon>
        <taxon>Pentapetalae</taxon>
        <taxon>rosids</taxon>
        <taxon>fabids</taxon>
        <taxon>Malpighiales</taxon>
        <taxon>Rhizophoraceae</taxon>
        <taxon>Rhizophora</taxon>
    </lineage>
</organism>
<dbReference type="AlphaFoldDB" id="A0A2P2NSV5"/>
<accession>A0A2P2NSV5</accession>
<evidence type="ECO:0000313" key="1">
    <source>
        <dbReference type="EMBL" id="MBX45586.1"/>
    </source>
</evidence>
<proteinExistence type="predicted"/>
<dbReference type="EMBL" id="GGEC01065102">
    <property type="protein sequence ID" value="MBX45586.1"/>
    <property type="molecule type" value="Transcribed_RNA"/>
</dbReference>
<name>A0A2P2NSV5_RHIMU</name>
<sequence>MFCHQITLILTRCYSVCLQSNTSVMAKKATNEQQNLIKKKKNF</sequence>